<dbReference type="CDD" id="cd02440">
    <property type="entry name" value="AdoMet_MTases"/>
    <property type="match status" value="1"/>
</dbReference>
<keyword evidence="2" id="KW-0808">Transferase</keyword>
<dbReference type="EC" id="2.1.1.-" evidence="4"/>
<dbReference type="GO" id="GO:0008168">
    <property type="term" value="F:methyltransferase activity"/>
    <property type="evidence" value="ECO:0007669"/>
    <property type="project" value="UniProtKB-KW"/>
</dbReference>
<comment type="caution">
    <text evidence="6">The sequence shown here is derived from an EMBL/GenBank/DDBJ whole genome shotgun (WGS) entry which is preliminary data.</text>
</comment>
<dbReference type="Pfam" id="PF01555">
    <property type="entry name" value="N6_N4_Mtase"/>
    <property type="match status" value="1"/>
</dbReference>
<name>A0ABS5R7S8_9HYPH</name>
<keyword evidence="1 6" id="KW-0489">Methyltransferase</keyword>
<protein>
    <recommendedName>
        <fullName evidence="4">Methyltransferase</fullName>
        <ecNumber evidence="4">2.1.1.-</ecNumber>
    </recommendedName>
</protein>
<dbReference type="RefSeq" id="WP_213755573.1">
    <property type="nucleotide sequence ID" value="NZ_JAHCQH010000016.1"/>
</dbReference>
<keyword evidence="7" id="KW-1185">Reference proteome</keyword>
<evidence type="ECO:0000313" key="7">
    <source>
        <dbReference type="Proteomes" id="UP001166585"/>
    </source>
</evidence>
<dbReference type="InterPro" id="IPR001091">
    <property type="entry name" value="RM_Methyltransferase"/>
</dbReference>
<feature type="domain" description="DNA methylase N-4/N-6" evidence="5">
    <location>
        <begin position="91"/>
        <end position="131"/>
    </location>
</feature>
<dbReference type="GO" id="GO:0032259">
    <property type="term" value="P:methylation"/>
    <property type="evidence" value="ECO:0007669"/>
    <property type="project" value="UniProtKB-KW"/>
</dbReference>
<dbReference type="Gene3D" id="3.40.50.150">
    <property type="entry name" value="Vaccinia Virus protein VP39"/>
    <property type="match status" value="2"/>
</dbReference>
<comment type="catalytic activity">
    <reaction evidence="3">
        <text>a 2'-deoxyadenosine in DNA + S-adenosyl-L-methionine = an N(6)-methyl-2'-deoxyadenosine in DNA + S-adenosyl-L-homocysteine + H(+)</text>
        <dbReference type="Rhea" id="RHEA:15197"/>
        <dbReference type="Rhea" id="RHEA-COMP:12418"/>
        <dbReference type="Rhea" id="RHEA-COMP:12419"/>
        <dbReference type="ChEBI" id="CHEBI:15378"/>
        <dbReference type="ChEBI" id="CHEBI:57856"/>
        <dbReference type="ChEBI" id="CHEBI:59789"/>
        <dbReference type="ChEBI" id="CHEBI:90615"/>
        <dbReference type="ChEBI" id="CHEBI:90616"/>
        <dbReference type="EC" id="2.1.1.72"/>
    </reaction>
</comment>
<accession>A0ABS5R7S8</accession>
<evidence type="ECO:0000256" key="3">
    <source>
        <dbReference type="ARBA" id="ARBA00047942"/>
    </source>
</evidence>
<evidence type="ECO:0000259" key="5">
    <source>
        <dbReference type="Pfam" id="PF01555"/>
    </source>
</evidence>
<dbReference type="InterPro" id="IPR029063">
    <property type="entry name" value="SAM-dependent_MTases_sf"/>
</dbReference>
<comment type="similarity">
    <text evidence="4">Belongs to the N(4)/N(6)-methyltransferase family.</text>
</comment>
<dbReference type="SUPFAM" id="SSF53335">
    <property type="entry name" value="S-adenosyl-L-methionine-dependent methyltransferases"/>
    <property type="match status" value="2"/>
</dbReference>
<proteinExistence type="inferred from homology"/>
<gene>
    <name evidence="6" type="ORF">KIP89_11470</name>
</gene>
<evidence type="ECO:0000256" key="4">
    <source>
        <dbReference type="RuleBase" id="RU362026"/>
    </source>
</evidence>
<dbReference type="InterPro" id="IPR002941">
    <property type="entry name" value="DNA_methylase_N4/N6"/>
</dbReference>
<dbReference type="Proteomes" id="UP001166585">
    <property type="component" value="Unassembled WGS sequence"/>
</dbReference>
<evidence type="ECO:0000313" key="6">
    <source>
        <dbReference type="EMBL" id="MBS9477729.1"/>
    </source>
</evidence>
<sequence length="308" mass="33432">MAKGLARTFGQDLMRGEHQVGAPSNGGVLMPSHTSGDPSFYAKKRAREAEIGRELTTEEFLAEHYEASDAPTASGTSIFDPVLCEIAYRWFCPQGGTVLDPFAGGSVRGIVASRLGRRYVGIELRPEQVEANRAQVAIAAEPLPEWRVGDARDLGAIAADVAADLIFSCPPYWNLERYSDDPADLSTMDEAAFFEAQAAIIAAAVARLMDDRFAVWIVGDVRDGRGFYVNLPGRTVEAFEAAGARFYNEAILVTAVGSLPIRTGRQFTAARKLGRTHQSVLVFVKGDPRRATEACGEVEFGEIEEVQL</sequence>
<dbReference type="EMBL" id="JAHCQH010000016">
    <property type="protein sequence ID" value="MBS9477729.1"/>
    <property type="molecule type" value="Genomic_DNA"/>
</dbReference>
<organism evidence="6 7">
    <name type="scientific">Ancylobacter radicis</name>
    <dbReference type="NCBI Taxonomy" id="2836179"/>
    <lineage>
        <taxon>Bacteria</taxon>
        <taxon>Pseudomonadati</taxon>
        <taxon>Pseudomonadota</taxon>
        <taxon>Alphaproteobacteria</taxon>
        <taxon>Hyphomicrobiales</taxon>
        <taxon>Xanthobacteraceae</taxon>
        <taxon>Ancylobacter</taxon>
    </lineage>
</organism>
<evidence type="ECO:0000256" key="2">
    <source>
        <dbReference type="ARBA" id="ARBA00022679"/>
    </source>
</evidence>
<dbReference type="PRINTS" id="PR00508">
    <property type="entry name" value="S21N4MTFRASE"/>
</dbReference>
<evidence type="ECO:0000256" key="1">
    <source>
        <dbReference type="ARBA" id="ARBA00022603"/>
    </source>
</evidence>
<reference evidence="6" key="1">
    <citation type="submission" date="2021-05" db="EMBL/GenBank/DDBJ databases">
        <authorList>
            <person name="Sun Q."/>
            <person name="Inoue M."/>
        </authorList>
    </citation>
    <scope>NUCLEOTIDE SEQUENCE</scope>
    <source>
        <strain evidence="6">VKM B-3255</strain>
    </source>
</reference>